<comment type="caution">
    <text evidence="2">The sequence shown here is derived from an EMBL/GenBank/DDBJ whole genome shotgun (WGS) entry which is preliminary data.</text>
</comment>
<dbReference type="Pfam" id="PF10269">
    <property type="entry name" value="Tmemb_185A"/>
    <property type="match status" value="1"/>
</dbReference>
<proteinExistence type="predicted"/>
<feature type="transmembrane region" description="Helical" evidence="1">
    <location>
        <begin position="66"/>
        <end position="83"/>
    </location>
</feature>
<sequence>MKTQYYGIGFSGLLTIILFIGLKLTGYISWSWWWVLSPLWFGLGIVIAALLLILCSRSYGSRQACLEVLAVCAVIGLAVLLVGH</sequence>
<keyword evidence="1" id="KW-0472">Membrane</keyword>
<dbReference type="InterPro" id="IPR019396">
    <property type="entry name" value="TM_Fragile-X-F-assoc"/>
</dbReference>
<evidence type="ECO:0000313" key="2">
    <source>
        <dbReference type="EMBL" id="KKM01740.1"/>
    </source>
</evidence>
<keyword evidence="1" id="KW-1133">Transmembrane helix</keyword>
<reference evidence="2" key="1">
    <citation type="journal article" date="2015" name="Nature">
        <title>Complex archaea that bridge the gap between prokaryotes and eukaryotes.</title>
        <authorList>
            <person name="Spang A."/>
            <person name="Saw J.H."/>
            <person name="Jorgensen S.L."/>
            <person name="Zaremba-Niedzwiedzka K."/>
            <person name="Martijn J."/>
            <person name="Lind A.E."/>
            <person name="van Eijk R."/>
            <person name="Schleper C."/>
            <person name="Guy L."/>
            <person name="Ettema T.J."/>
        </authorList>
    </citation>
    <scope>NUCLEOTIDE SEQUENCE</scope>
</reference>
<name>A0A0F9GSF8_9ZZZZ</name>
<dbReference type="AlphaFoldDB" id="A0A0F9GSF8"/>
<organism evidence="2">
    <name type="scientific">marine sediment metagenome</name>
    <dbReference type="NCBI Taxonomy" id="412755"/>
    <lineage>
        <taxon>unclassified sequences</taxon>
        <taxon>metagenomes</taxon>
        <taxon>ecological metagenomes</taxon>
    </lineage>
</organism>
<accession>A0A0F9GSF8</accession>
<gene>
    <name evidence="2" type="ORF">LCGC14_1791420</name>
</gene>
<protein>
    <submittedName>
        <fullName evidence="2">Uncharacterized protein</fullName>
    </submittedName>
</protein>
<dbReference type="EMBL" id="LAZR01017114">
    <property type="protein sequence ID" value="KKM01740.1"/>
    <property type="molecule type" value="Genomic_DNA"/>
</dbReference>
<feature type="transmembrane region" description="Helical" evidence="1">
    <location>
        <begin position="7"/>
        <end position="26"/>
    </location>
</feature>
<feature type="transmembrane region" description="Helical" evidence="1">
    <location>
        <begin position="32"/>
        <end position="54"/>
    </location>
</feature>
<keyword evidence="1" id="KW-0812">Transmembrane</keyword>
<evidence type="ECO:0000256" key="1">
    <source>
        <dbReference type="SAM" id="Phobius"/>
    </source>
</evidence>